<evidence type="ECO:0000313" key="2">
    <source>
        <dbReference type="EMBL" id="MDG0815446.1"/>
    </source>
</evidence>
<sequence length="226" mass="24925">MLKKLLLGFAALFLVLVGSLILMMGYVFNHPESIFDAFNSVTSKLTQGEPYEEKAEFFLQGIKSLQINSGRTNIQVLPYDGPSLKIEMTGKIPRFERGPFIAQGGDPSNLVLEIHEPLASNWVHININGHESSSVSDSSLVAKIYLPKNYVAPITIENIEGSVEVTVPKNKLYEFDLQSGTGKIENELLRRSRSEDSKVVEGINPAEVGKIRIVTTSGNISIKNSF</sequence>
<dbReference type="RefSeq" id="WP_277576921.1">
    <property type="nucleotide sequence ID" value="NZ_JANRMI010000001.1"/>
</dbReference>
<evidence type="ECO:0000259" key="1">
    <source>
        <dbReference type="Pfam" id="PF13349"/>
    </source>
</evidence>
<reference evidence="2" key="1">
    <citation type="submission" date="2022-08" db="EMBL/GenBank/DDBJ databases">
        <title>Novel Bdellovibrio Species Isolated from Svalbard: Designation Bdellovibrio svalbardensis.</title>
        <authorList>
            <person name="Mitchell R.J."/>
            <person name="Choi S.Y."/>
        </authorList>
    </citation>
    <scope>NUCLEOTIDE SEQUENCE</scope>
    <source>
        <strain evidence="2">PAP01</strain>
    </source>
</reference>
<organism evidence="2 3">
    <name type="scientific">Bdellovibrio svalbardensis</name>
    <dbReference type="NCBI Taxonomy" id="2972972"/>
    <lineage>
        <taxon>Bacteria</taxon>
        <taxon>Pseudomonadati</taxon>
        <taxon>Bdellovibrionota</taxon>
        <taxon>Bdellovibrionia</taxon>
        <taxon>Bdellovibrionales</taxon>
        <taxon>Pseudobdellovibrionaceae</taxon>
        <taxon>Bdellovibrio</taxon>
    </lineage>
</organism>
<evidence type="ECO:0000313" key="3">
    <source>
        <dbReference type="Proteomes" id="UP001152321"/>
    </source>
</evidence>
<dbReference type="EMBL" id="JANRMI010000001">
    <property type="protein sequence ID" value="MDG0815446.1"/>
    <property type="molecule type" value="Genomic_DNA"/>
</dbReference>
<name>A0ABT6DHX4_9BACT</name>
<dbReference type="Proteomes" id="UP001152321">
    <property type="component" value="Unassembled WGS sequence"/>
</dbReference>
<keyword evidence="3" id="KW-1185">Reference proteome</keyword>
<feature type="domain" description="DUF4097" evidence="1">
    <location>
        <begin position="152"/>
        <end position="222"/>
    </location>
</feature>
<comment type="caution">
    <text evidence="2">The sequence shown here is derived from an EMBL/GenBank/DDBJ whole genome shotgun (WGS) entry which is preliminary data.</text>
</comment>
<proteinExistence type="predicted"/>
<dbReference type="InterPro" id="IPR025164">
    <property type="entry name" value="Toastrack_DUF4097"/>
</dbReference>
<gene>
    <name evidence="2" type="ORF">NWE73_03665</name>
</gene>
<dbReference type="Pfam" id="PF13349">
    <property type="entry name" value="DUF4097"/>
    <property type="match status" value="1"/>
</dbReference>
<accession>A0ABT6DHX4</accession>
<protein>
    <submittedName>
        <fullName evidence="2">DUF4097 domain-containing protein</fullName>
    </submittedName>
</protein>